<dbReference type="GeneID" id="4708319"/>
<dbReference type="STRING" id="344612.A1C6M0"/>
<evidence type="ECO:0000313" key="2">
    <source>
        <dbReference type="EMBL" id="EAW14041.1"/>
    </source>
</evidence>
<gene>
    <name evidence="2" type="ORF">ACLA_070740</name>
</gene>
<dbReference type="RefSeq" id="XP_001275467.1">
    <property type="nucleotide sequence ID" value="XM_001275466.1"/>
</dbReference>
<evidence type="ECO:0000313" key="3">
    <source>
        <dbReference type="Proteomes" id="UP000006701"/>
    </source>
</evidence>
<dbReference type="OrthoDB" id="409136at2759"/>
<dbReference type="OMA" id="SHFRTHE"/>
<evidence type="ECO:0000256" key="1">
    <source>
        <dbReference type="SAM" id="MobiDB-lite"/>
    </source>
</evidence>
<organism evidence="2 3">
    <name type="scientific">Aspergillus clavatus (strain ATCC 1007 / CBS 513.65 / DSM 816 / NCTC 3887 / NRRL 1 / QM 1276 / 107)</name>
    <dbReference type="NCBI Taxonomy" id="344612"/>
    <lineage>
        <taxon>Eukaryota</taxon>
        <taxon>Fungi</taxon>
        <taxon>Dikarya</taxon>
        <taxon>Ascomycota</taxon>
        <taxon>Pezizomycotina</taxon>
        <taxon>Eurotiomycetes</taxon>
        <taxon>Eurotiomycetidae</taxon>
        <taxon>Eurotiales</taxon>
        <taxon>Aspergillaceae</taxon>
        <taxon>Aspergillus</taxon>
        <taxon>Aspergillus subgen. Fumigati</taxon>
    </lineage>
</organism>
<accession>A1C6M0</accession>
<dbReference type="eggNOG" id="ENOG502SXMF">
    <property type="taxonomic scope" value="Eukaryota"/>
</dbReference>
<keyword evidence="3" id="KW-1185">Reference proteome</keyword>
<dbReference type="Proteomes" id="UP000006701">
    <property type="component" value="Unassembled WGS sequence"/>
</dbReference>
<dbReference type="HOGENOM" id="CLU_066273_0_1_1"/>
<feature type="region of interest" description="Disordered" evidence="1">
    <location>
        <begin position="260"/>
        <end position="292"/>
    </location>
</feature>
<name>A1C6M0_ASPCL</name>
<proteinExistence type="predicted"/>
<dbReference type="AlphaFoldDB" id="A1C6M0"/>
<dbReference type="EMBL" id="DS027045">
    <property type="protein sequence ID" value="EAW14041.1"/>
    <property type="molecule type" value="Genomic_DNA"/>
</dbReference>
<reference evidence="2 3" key="1">
    <citation type="journal article" date="2008" name="PLoS Genet.">
        <title>Genomic islands in the pathogenic filamentous fungus Aspergillus fumigatus.</title>
        <authorList>
            <person name="Fedorova N.D."/>
            <person name="Khaldi N."/>
            <person name="Joardar V.S."/>
            <person name="Maiti R."/>
            <person name="Amedeo P."/>
            <person name="Anderson M.J."/>
            <person name="Crabtree J."/>
            <person name="Silva J.C."/>
            <person name="Badger J.H."/>
            <person name="Albarraq A."/>
            <person name="Angiuoli S."/>
            <person name="Bussey H."/>
            <person name="Bowyer P."/>
            <person name="Cotty P.J."/>
            <person name="Dyer P.S."/>
            <person name="Egan A."/>
            <person name="Galens K."/>
            <person name="Fraser-Liggett C.M."/>
            <person name="Haas B.J."/>
            <person name="Inman J.M."/>
            <person name="Kent R."/>
            <person name="Lemieux S."/>
            <person name="Malavazi I."/>
            <person name="Orvis J."/>
            <person name="Roemer T."/>
            <person name="Ronning C.M."/>
            <person name="Sundaram J.P."/>
            <person name="Sutton G."/>
            <person name="Turner G."/>
            <person name="Venter J.C."/>
            <person name="White O.R."/>
            <person name="Whitty B.R."/>
            <person name="Youngman P."/>
            <person name="Wolfe K.H."/>
            <person name="Goldman G.H."/>
            <person name="Wortman J.R."/>
            <person name="Jiang B."/>
            <person name="Denning D.W."/>
            <person name="Nierman W.C."/>
        </authorList>
    </citation>
    <scope>NUCLEOTIDE SEQUENCE [LARGE SCALE GENOMIC DNA]</scope>
    <source>
        <strain evidence="3">ATCC 1007 / CBS 513.65 / DSM 816 / NCTC 3887 / NRRL 1</strain>
    </source>
</reference>
<protein>
    <submittedName>
        <fullName evidence="2">Uncharacterized protein</fullName>
    </submittedName>
</protein>
<dbReference type="VEuPathDB" id="FungiDB:ACLA_070740"/>
<sequence>MNVRSQSRAYIDVSSLLFIGNRRLSLWEQDRSNRPSSCVDSKCPAPDVPGVTSRRRDLFPDNLEPPRILPDATRTEEQPMAPLHAVPSLSSDAASASASLASSSLDTGLASAVVVPEILQDDGNGILIAPSRPSRPTQRLYRCLFPVLDCHETFDDTEHWRTHVYSHFRTHEPPATARCPLCPGERFDNTPQRRAWDLMLDHVDAAHYQQGQTLAGSRPDFELMQYLYRLRIISVDQFKVMQLPPPPSSPAYHRSQETVRANIGSSDEPYCAPYSRRREQRMRGQHRGVGVA</sequence>
<dbReference type="KEGG" id="act:ACLA_070740"/>
<feature type="region of interest" description="Disordered" evidence="1">
    <location>
        <begin position="32"/>
        <end position="69"/>
    </location>
</feature>